<protein>
    <submittedName>
        <fullName evidence="1">Uncharacterized protein</fullName>
    </submittedName>
</protein>
<evidence type="ECO:0000313" key="2">
    <source>
        <dbReference type="Proteomes" id="UP000187012"/>
    </source>
</evidence>
<organism evidence="1 2">
    <name type="scientific">Paraburkholderia ribeironis</name>
    <dbReference type="NCBI Taxonomy" id="1247936"/>
    <lineage>
        <taxon>Bacteria</taxon>
        <taxon>Pseudomonadati</taxon>
        <taxon>Pseudomonadota</taxon>
        <taxon>Betaproteobacteria</taxon>
        <taxon>Burkholderiales</taxon>
        <taxon>Burkholderiaceae</taxon>
        <taxon>Paraburkholderia</taxon>
    </lineage>
</organism>
<dbReference type="STRING" id="1247936.BN2475_720063"/>
<dbReference type="Proteomes" id="UP000187012">
    <property type="component" value="Unassembled WGS sequence"/>
</dbReference>
<evidence type="ECO:0000313" key="1">
    <source>
        <dbReference type="EMBL" id="SIT47352.1"/>
    </source>
</evidence>
<gene>
    <name evidence="1" type="ORF">BN2475_720063</name>
</gene>
<reference evidence="1 2" key="1">
    <citation type="submission" date="2016-12" db="EMBL/GenBank/DDBJ databases">
        <authorList>
            <person name="Song W.-J."/>
            <person name="Kurnit D.M."/>
        </authorList>
    </citation>
    <scope>NUCLEOTIDE SEQUENCE [LARGE SCALE GENOMIC DNA]</scope>
    <source>
        <strain evidence="1 2">STM7296</strain>
    </source>
</reference>
<dbReference type="EMBL" id="CYGX02000072">
    <property type="protein sequence ID" value="SIT47352.1"/>
    <property type="molecule type" value="Genomic_DNA"/>
</dbReference>
<dbReference type="AlphaFoldDB" id="A0A1N7SIX2"/>
<sequence length="59" mass="6262">MLCATCHARAGAHASTVRARGVLTDEVDLRGWIFAVDLRLKLQASGHSIFGTSARQAAP</sequence>
<name>A0A1N7SIX2_9BURK</name>
<accession>A0A1N7SIX2</accession>
<proteinExistence type="predicted"/>
<keyword evidence="2" id="KW-1185">Reference proteome</keyword>